<organism evidence="2 3">
    <name type="scientific">Meiothermus taiwanensis</name>
    <dbReference type="NCBI Taxonomy" id="172827"/>
    <lineage>
        <taxon>Bacteria</taxon>
        <taxon>Thermotogati</taxon>
        <taxon>Deinococcota</taxon>
        <taxon>Deinococci</taxon>
        <taxon>Thermales</taxon>
        <taxon>Thermaceae</taxon>
        <taxon>Meiothermus</taxon>
    </lineage>
</organism>
<evidence type="ECO:0000256" key="1">
    <source>
        <dbReference type="SAM" id="Phobius"/>
    </source>
</evidence>
<evidence type="ECO:0000313" key="2">
    <source>
        <dbReference type="EMBL" id="RIH76879.1"/>
    </source>
</evidence>
<dbReference type="OrthoDB" id="34345at2"/>
<evidence type="ECO:0008006" key="4">
    <source>
        <dbReference type="Google" id="ProtNLM"/>
    </source>
</evidence>
<evidence type="ECO:0000313" key="3">
    <source>
        <dbReference type="Proteomes" id="UP000266089"/>
    </source>
</evidence>
<gene>
    <name evidence="2" type="ORF">Mcate_01600</name>
</gene>
<feature type="transmembrane region" description="Helical" evidence="1">
    <location>
        <begin position="80"/>
        <end position="105"/>
    </location>
</feature>
<feature type="transmembrane region" description="Helical" evidence="1">
    <location>
        <begin position="36"/>
        <end position="68"/>
    </location>
</feature>
<dbReference type="Proteomes" id="UP000266089">
    <property type="component" value="Unassembled WGS sequence"/>
</dbReference>
<proteinExistence type="predicted"/>
<accession>A0A399DZW7</accession>
<comment type="caution">
    <text evidence="2">The sequence shown here is derived from an EMBL/GenBank/DDBJ whole genome shotgun (WGS) entry which is preliminary data.</text>
</comment>
<name>A0A399DZW7_9DEIN</name>
<dbReference type="AlphaFoldDB" id="A0A399DZW7"/>
<sequence>MLSWLDLVALLVLSAALGVGIRQGVAFTLAVVPALLLYILLTAWVGSLLPITALPVLALALSLGTAYVRHFIPVNPLSPVLEGIIGGLGGLAWGLFLAAVIWVSFPSEFVASTGALRYPSEQISSGIKDGIVSSAFARPLFDWAAGSPLFKTALIPHIRHP</sequence>
<dbReference type="EMBL" id="QWKX01000035">
    <property type="protein sequence ID" value="RIH76879.1"/>
    <property type="molecule type" value="Genomic_DNA"/>
</dbReference>
<keyword evidence="1" id="KW-0812">Transmembrane</keyword>
<dbReference type="RefSeq" id="WP_119361657.1">
    <property type="nucleotide sequence ID" value="NZ_JBHSXZ010000031.1"/>
</dbReference>
<keyword evidence="1" id="KW-1133">Transmembrane helix</keyword>
<keyword evidence="1" id="KW-0472">Membrane</keyword>
<protein>
    <recommendedName>
        <fullName evidence="4">CvpA family protein</fullName>
    </recommendedName>
</protein>
<reference evidence="2 3" key="1">
    <citation type="submission" date="2018-08" db="EMBL/GenBank/DDBJ databases">
        <title>Meiothermus cateniformans JCM 15151 genome sequencing project.</title>
        <authorList>
            <person name="Da Costa M.S."/>
            <person name="Albuquerque L."/>
            <person name="Raposo P."/>
            <person name="Froufe H.J.C."/>
            <person name="Barroso C.S."/>
            <person name="Egas C."/>
        </authorList>
    </citation>
    <scope>NUCLEOTIDE SEQUENCE [LARGE SCALE GENOMIC DNA]</scope>
    <source>
        <strain evidence="2 3">JCM 15151</strain>
    </source>
</reference>